<evidence type="ECO:0000256" key="1">
    <source>
        <dbReference type="SAM" id="MobiDB-lite"/>
    </source>
</evidence>
<dbReference type="AlphaFoldDB" id="A0A4U6V042"/>
<name>A0A4U6V042_SETVI</name>
<feature type="region of interest" description="Disordered" evidence="1">
    <location>
        <begin position="1"/>
        <end position="22"/>
    </location>
</feature>
<proteinExistence type="predicted"/>
<feature type="compositionally biased region" description="Basic residues" evidence="1">
    <location>
        <begin position="1"/>
        <end position="14"/>
    </location>
</feature>
<sequence>MSKLGSLRHCHRRVPSPCGPRSWSSVSMHHLTLDFSCCKHINFMLH</sequence>
<dbReference type="EMBL" id="CM016555">
    <property type="protein sequence ID" value="TKW22390.1"/>
    <property type="molecule type" value="Genomic_DNA"/>
</dbReference>
<reference evidence="2" key="1">
    <citation type="submission" date="2019-03" db="EMBL/GenBank/DDBJ databases">
        <title>WGS assembly of Setaria viridis.</title>
        <authorList>
            <person name="Huang P."/>
            <person name="Jenkins J."/>
            <person name="Grimwood J."/>
            <person name="Barry K."/>
            <person name="Healey A."/>
            <person name="Mamidi S."/>
            <person name="Sreedasyam A."/>
            <person name="Shu S."/>
            <person name="Feldman M."/>
            <person name="Wu J."/>
            <person name="Yu Y."/>
            <person name="Chen C."/>
            <person name="Johnson J."/>
            <person name="Rokhsar D."/>
            <person name="Baxter I."/>
            <person name="Schmutz J."/>
            <person name="Brutnell T."/>
            <person name="Kellogg E."/>
        </authorList>
    </citation>
    <scope>NUCLEOTIDE SEQUENCE [LARGE SCALE GENOMIC DNA]</scope>
</reference>
<dbReference type="Proteomes" id="UP000298652">
    <property type="component" value="Chromosome 4"/>
</dbReference>
<protein>
    <submittedName>
        <fullName evidence="2">Uncharacterized protein</fullName>
    </submittedName>
</protein>
<accession>A0A4U6V042</accession>
<organism evidence="2 3">
    <name type="scientific">Setaria viridis</name>
    <name type="common">Green bristlegrass</name>
    <name type="synonym">Setaria italica subsp. viridis</name>
    <dbReference type="NCBI Taxonomy" id="4556"/>
    <lineage>
        <taxon>Eukaryota</taxon>
        <taxon>Viridiplantae</taxon>
        <taxon>Streptophyta</taxon>
        <taxon>Embryophyta</taxon>
        <taxon>Tracheophyta</taxon>
        <taxon>Spermatophyta</taxon>
        <taxon>Magnoliopsida</taxon>
        <taxon>Liliopsida</taxon>
        <taxon>Poales</taxon>
        <taxon>Poaceae</taxon>
        <taxon>PACMAD clade</taxon>
        <taxon>Panicoideae</taxon>
        <taxon>Panicodae</taxon>
        <taxon>Paniceae</taxon>
        <taxon>Cenchrinae</taxon>
        <taxon>Setaria</taxon>
    </lineage>
</organism>
<evidence type="ECO:0000313" key="2">
    <source>
        <dbReference type="EMBL" id="TKW22390.1"/>
    </source>
</evidence>
<gene>
    <name evidence="2" type="ORF">SEVIR_4G225301v2</name>
</gene>
<evidence type="ECO:0000313" key="3">
    <source>
        <dbReference type="Proteomes" id="UP000298652"/>
    </source>
</evidence>
<dbReference type="Gramene" id="TKW22390">
    <property type="protein sequence ID" value="TKW22390"/>
    <property type="gene ID" value="SEVIR_4G225301v2"/>
</dbReference>
<keyword evidence="3" id="KW-1185">Reference proteome</keyword>